<evidence type="ECO:0000313" key="2">
    <source>
        <dbReference type="EMBL" id="VUZ38555.1"/>
    </source>
</evidence>
<organism evidence="2 3">
    <name type="scientific">Hymenolepis diminuta</name>
    <name type="common">Rat tapeworm</name>
    <dbReference type="NCBI Taxonomy" id="6216"/>
    <lineage>
        <taxon>Eukaryota</taxon>
        <taxon>Metazoa</taxon>
        <taxon>Spiralia</taxon>
        <taxon>Lophotrochozoa</taxon>
        <taxon>Platyhelminthes</taxon>
        <taxon>Cestoda</taxon>
        <taxon>Eucestoda</taxon>
        <taxon>Cyclophyllidea</taxon>
        <taxon>Hymenolepididae</taxon>
        <taxon>Hymenolepis</taxon>
    </lineage>
</organism>
<dbReference type="EMBL" id="CABIJS010000001">
    <property type="protein sequence ID" value="VUZ38555.1"/>
    <property type="molecule type" value="Genomic_DNA"/>
</dbReference>
<evidence type="ECO:0000313" key="3">
    <source>
        <dbReference type="Proteomes" id="UP000321570"/>
    </source>
</evidence>
<dbReference type="AlphaFoldDB" id="A0A564XU56"/>
<dbReference type="Proteomes" id="UP000321570">
    <property type="component" value="Unassembled WGS sequence"/>
</dbReference>
<name>A0A564XU56_HYMDI</name>
<keyword evidence="1" id="KW-0812">Transmembrane</keyword>
<proteinExistence type="predicted"/>
<keyword evidence="1" id="KW-1133">Transmembrane helix</keyword>
<accession>A0A564XU56</accession>
<evidence type="ECO:0000256" key="1">
    <source>
        <dbReference type="SAM" id="Phobius"/>
    </source>
</evidence>
<gene>
    <name evidence="2" type="ORF">WMSIL1_LOCUS5</name>
</gene>
<protein>
    <submittedName>
        <fullName evidence="2">Uncharacterized protein</fullName>
    </submittedName>
</protein>
<keyword evidence="3" id="KW-1185">Reference proteome</keyword>
<sequence>MEENLNVKLKEIVRGVKIANLTSDSALTGSVCISALFSTICDNRILLSNINRLYLVSVAEVGIFLNNVLSISIGVNNGERWDKKKTIASDLTEYSRFIYRHGHD</sequence>
<keyword evidence="1" id="KW-0472">Membrane</keyword>
<reference evidence="2 3" key="1">
    <citation type="submission" date="2019-07" db="EMBL/GenBank/DDBJ databases">
        <authorList>
            <person name="Jastrzebski P J."/>
            <person name="Paukszto L."/>
            <person name="Jastrzebski P J."/>
        </authorList>
    </citation>
    <scope>NUCLEOTIDE SEQUENCE [LARGE SCALE GENOMIC DNA]</scope>
    <source>
        <strain evidence="2 3">WMS-il1</strain>
    </source>
</reference>
<feature type="transmembrane region" description="Helical" evidence="1">
    <location>
        <begin position="53"/>
        <end position="75"/>
    </location>
</feature>